<protein>
    <submittedName>
        <fullName evidence="1">Uncharacterized protein</fullName>
    </submittedName>
</protein>
<name>A0A2P2NSS9_RHIMU</name>
<accession>A0A2P2NSS9</accession>
<sequence>MTMVHITAAISSRIIEVTCKNLNSLLNQRLAQSRKTENYISQSSPIQCKEQ</sequence>
<dbReference type="EMBL" id="GGEC01065009">
    <property type="protein sequence ID" value="MBX45493.1"/>
    <property type="molecule type" value="Transcribed_RNA"/>
</dbReference>
<organism evidence="1">
    <name type="scientific">Rhizophora mucronata</name>
    <name type="common">Asiatic mangrove</name>
    <dbReference type="NCBI Taxonomy" id="61149"/>
    <lineage>
        <taxon>Eukaryota</taxon>
        <taxon>Viridiplantae</taxon>
        <taxon>Streptophyta</taxon>
        <taxon>Embryophyta</taxon>
        <taxon>Tracheophyta</taxon>
        <taxon>Spermatophyta</taxon>
        <taxon>Magnoliopsida</taxon>
        <taxon>eudicotyledons</taxon>
        <taxon>Gunneridae</taxon>
        <taxon>Pentapetalae</taxon>
        <taxon>rosids</taxon>
        <taxon>fabids</taxon>
        <taxon>Malpighiales</taxon>
        <taxon>Rhizophoraceae</taxon>
        <taxon>Rhizophora</taxon>
    </lineage>
</organism>
<evidence type="ECO:0000313" key="1">
    <source>
        <dbReference type="EMBL" id="MBX45493.1"/>
    </source>
</evidence>
<reference evidence="1" key="1">
    <citation type="submission" date="2018-02" db="EMBL/GenBank/DDBJ databases">
        <title>Rhizophora mucronata_Transcriptome.</title>
        <authorList>
            <person name="Meera S.P."/>
            <person name="Sreeshan A."/>
            <person name="Augustine A."/>
        </authorList>
    </citation>
    <scope>NUCLEOTIDE SEQUENCE</scope>
    <source>
        <tissue evidence="1">Leaf</tissue>
    </source>
</reference>
<dbReference type="AlphaFoldDB" id="A0A2P2NSS9"/>
<proteinExistence type="predicted"/>